<dbReference type="CDD" id="cd17557">
    <property type="entry name" value="REC_Rcp-like"/>
    <property type="match status" value="1"/>
</dbReference>
<keyword evidence="1" id="KW-0597">Phosphoprotein</keyword>
<dbReference type="EMBL" id="BIFQ01000002">
    <property type="protein sequence ID" value="GCE08175.1"/>
    <property type="molecule type" value="Genomic_DNA"/>
</dbReference>
<dbReference type="SUPFAM" id="SSF52172">
    <property type="entry name" value="CheY-like"/>
    <property type="match status" value="1"/>
</dbReference>
<comment type="caution">
    <text evidence="3">The sequence shown here is derived from an EMBL/GenBank/DDBJ whole genome shotgun (WGS) entry which is preliminary data.</text>
</comment>
<sequence>MNNMNSIVILMADDDEDDILLTQKALKKGKLLNTLYSVSNGEELLDYLLHRNKYADADAASAPLPGLILLDLNMPKKDGREALREIKNHPELRDIPIVVFTTSKAEEDIYRSYKLGVNSFITKPVTFEKLIEVMQALGKYWFEVVTLPAKSKKDMYGTTANNDSTH</sequence>
<dbReference type="GO" id="GO:0000160">
    <property type="term" value="P:phosphorelay signal transduction system"/>
    <property type="evidence" value="ECO:0007669"/>
    <property type="project" value="InterPro"/>
</dbReference>
<dbReference type="PANTHER" id="PTHR44520:SF2">
    <property type="entry name" value="RESPONSE REGULATOR RCP1"/>
    <property type="match status" value="1"/>
</dbReference>
<dbReference type="PROSITE" id="PS50110">
    <property type="entry name" value="RESPONSE_REGULATORY"/>
    <property type="match status" value="1"/>
</dbReference>
<evidence type="ECO:0000256" key="1">
    <source>
        <dbReference type="PROSITE-ProRule" id="PRU00169"/>
    </source>
</evidence>
<dbReference type="Proteomes" id="UP000287224">
    <property type="component" value="Unassembled WGS sequence"/>
</dbReference>
<dbReference type="Pfam" id="PF00072">
    <property type="entry name" value="Response_reg"/>
    <property type="match status" value="1"/>
</dbReference>
<evidence type="ECO:0000259" key="2">
    <source>
        <dbReference type="PROSITE" id="PS50110"/>
    </source>
</evidence>
<dbReference type="SMART" id="SM00448">
    <property type="entry name" value="REC"/>
    <property type="match status" value="1"/>
</dbReference>
<dbReference type="InterPro" id="IPR011006">
    <property type="entry name" value="CheY-like_superfamily"/>
</dbReference>
<evidence type="ECO:0000313" key="3">
    <source>
        <dbReference type="EMBL" id="GCE08175.1"/>
    </source>
</evidence>
<protein>
    <submittedName>
        <fullName evidence="3">Response regulator</fullName>
    </submittedName>
</protein>
<reference evidence="4" key="1">
    <citation type="submission" date="2018-12" db="EMBL/GenBank/DDBJ databases">
        <title>Tengunoibacter tsumagoiensis gen. nov., sp. nov., Dictyobacter kobayashii sp. nov., D. alpinus sp. nov., and D. joshuensis sp. nov. and description of Dictyobacteraceae fam. nov. within the order Ktedonobacterales isolated from Tengu-no-mugimeshi.</title>
        <authorList>
            <person name="Wang C.M."/>
            <person name="Zheng Y."/>
            <person name="Sakai Y."/>
            <person name="Toyoda A."/>
            <person name="Minakuchi Y."/>
            <person name="Abe K."/>
            <person name="Yokota A."/>
            <person name="Yabe S."/>
        </authorList>
    </citation>
    <scope>NUCLEOTIDE SEQUENCE [LARGE SCALE GENOMIC DNA]</scope>
    <source>
        <strain evidence="4">S-27</strain>
    </source>
</reference>
<dbReference type="AlphaFoldDB" id="A0A401ZMT9"/>
<dbReference type="InterPro" id="IPR052893">
    <property type="entry name" value="TCS_response_regulator"/>
</dbReference>
<organism evidence="3 4">
    <name type="scientific">Dictyobacter aurantiacus</name>
    <dbReference type="NCBI Taxonomy" id="1936993"/>
    <lineage>
        <taxon>Bacteria</taxon>
        <taxon>Bacillati</taxon>
        <taxon>Chloroflexota</taxon>
        <taxon>Ktedonobacteria</taxon>
        <taxon>Ktedonobacterales</taxon>
        <taxon>Dictyobacteraceae</taxon>
        <taxon>Dictyobacter</taxon>
    </lineage>
</organism>
<dbReference type="RefSeq" id="WP_218031021.1">
    <property type="nucleotide sequence ID" value="NZ_BIFQ01000002.1"/>
</dbReference>
<keyword evidence="4" id="KW-1185">Reference proteome</keyword>
<gene>
    <name evidence="3" type="ORF">KDAU_55040</name>
</gene>
<dbReference type="PANTHER" id="PTHR44520">
    <property type="entry name" value="RESPONSE REGULATOR RCP1-RELATED"/>
    <property type="match status" value="1"/>
</dbReference>
<name>A0A401ZMT9_9CHLR</name>
<evidence type="ECO:0000313" key="4">
    <source>
        <dbReference type="Proteomes" id="UP000287224"/>
    </source>
</evidence>
<feature type="modified residue" description="4-aspartylphosphate" evidence="1">
    <location>
        <position position="71"/>
    </location>
</feature>
<proteinExistence type="predicted"/>
<dbReference type="Gene3D" id="3.40.50.2300">
    <property type="match status" value="1"/>
</dbReference>
<feature type="domain" description="Response regulatory" evidence="2">
    <location>
        <begin position="8"/>
        <end position="138"/>
    </location>
</feature>
<accession>A0A401ZMT9</accession>
<dbReference type="InterPro" id="IPR001789">
    <property type="entry name" value="Sig_transdc_resp-reg_receiver"/>
</dbReference>